<dbReference type="EMBL" id="JALLBG020000312">
    <property type="protein sequence ID" value="KAL3756329.1"/>
    <property type="molecule type" value="Genomic_DNA"/>
</dbReference>
<dbReference type="Proteomes" id="UP001530293">
    <property type="component" value="Unassembled WGS sequence"/>
</dbReference>
<evidence type="ECO:0000313" key="4">
    <source>
        <dbReference type="Proteomes" id="UP001530293"/>
    </source>
</evidence>
<gene>
    <name evidence="3" type="ORF">ACHAWU_007280</name>
</gene>
<keyword evidence="1" id="KW-0812">Transmembrane</keyword>
<keyword evidence="2" id="KW-0732">Signal</keyword>
<evidence type="ECO:0000313" key="3">
    <source>
        <dbReference type="EMBL" id="KAL3756329.1"/>
    </source>
</evidence>
<accession>A0ABD3M0R8</accession>
<dbReference type="PANTHER" id="PTHR33471">
    <property type="entry name" value="ATP-DEPENDENT ZINC METALLOPROTEASE-RELATED"/>
    <property type="match status" value="1"/>
</dbReference>
<dbReference type="PANTHER" id="PTHR33471:SF7">
    <property type="entry name" value="ATP-DEPENDENT ZINC METALLOPROTEASE-RELATED"/>
    <property type="match status" value="1"/>
</dbReference>
<feature type="signal peptide" evidence="2">
    <location>
        <begin position="1"/>
        <end position="20"/>
    </location>
</feature>
<name>A0ABD3M0R8_9STRA</name>
<feature type="chain" id="PRO_5044841433" evidence="2">
    <location>
        <begin position="21"/>
        <end position="412"/>
    </location>
</feature>
<protein>
    <submittedName>
        <fullName evidence="3">Uncharacterized protein</fullName>
    </submittedName>
</protein>
<evidence type="ECO:0000256" key="1">
    <source>
        <dbReference type="SAM" id="Phobius"/>
    </source>
</evidence>
<dbReference type="SUPFAM" id="SSF140990">
    <property type="entry name" value="FtsH protease domain-like"/>
    <property type="match status" value="1"/>
</dbReference>
<proteinExistence type="predicted"/>
<keyword evidence="4" id="KW-1185">Reference proteome</keyword>
<keyword evidence="1" id="KW-1133">Transmembrane helix</keyword>
<keyword evidence="1" id="KW-0472">Membrane</keyword>
<comment type="caution">
    <text evidence="3">The sequence shown here is derived from an EMBL/GenBank/DDBJ whole genome shotgun (WGS) entry which is preliminary data.</text>
</comment>
<evidence type="ECO:0000256" key="2">
    <source>
        <dbReference type="SAM" id="SignalP"/>
    </source>
</evidence>
<dbReference type="AlphaFoldDB" id="A0ABD3M0R8"/>
<dbReference type="Gene3D" id="1.20.58.760">
    <property type="entry name" value="Peptidase M41"/>
    <property type="match status" value="1"/>
</dbReference>
<sequence length="412" mass="43465">MTSKVFISGTVLSLLALASGFNLPSTHRAIATTTSGSRVANPRSPSSSQLFMSSEVEKLRAAAAKAREEYERLSKEMGKEISPSGTMTATTTAATPKKNLSFNDVQALAKSIDFNSGDATSQSSALDNLVNSGDFSLWKSAIRRGPTTTSSSMSFLVPFPVTLQTLEKRTDGKITGPSLGIGGEGDVKFEDFRDLTVVVVLGSTLLGILSLAVLPPNIGATFTYLFALIPVGFIGIGSVAPGIIAGAITAARGKGSEDAELKRERICRHEAGHFLCGYMCGLPVKSYEINSDTGVACVEFHTTGSAAGQQQQSLSEEDIATLSVVAMSGSVAEIMAYDKASGGENDLLELQNSFRKCKTFIGAAKQQDLTRWGALTSYSLIKSNMSKYEGLVNAFKDNKSLAECVSIIEGTA</sequence>
<feature type="transmembrane region" description="Helical" evidence="1">
    <location>
        <begin position="195"/>
        <end position="214"/>
    </location>
</feature>
<organism evidence="3 4">
    <name type="scientific">Discostella pseudostelligera</name>
    <dbReference type="NCBI Taxonomy" id="259834"/>
    <lineage>
        <taxon>Eukaryota</taxon>
        <taxon>Sar</taxon>
        <taxon>Stramenopiles</taxon>
        <taxon>Ochrophyta</taxon>
        <taxon>Bacillariophyta</taxon>
        <taxon>Coscinodiscophyceae</taxon>
        <taxon>Thalassiosirophycidae</taxon>
        <taxon>Stephanodiscales</taxon>
        <taxon>Stephanodiscaceae</taxon>
        <taxon>Discostella</taxon>
    </lineage>
</organism>
<feature type="transmembrane region" description="Helical" evidence="1">
    <location>
        <begin position="221"/>
        <end position="244"/>
    </location>
</feature>
<dbReference type="InterPro" id="IPR037219">
    <property type="entry name" value="Peptidase_M41-like"/>
</dbReference>
<reference evidence="3 4" key="1">
    <citation type="submission" date="2024-10" db="EMBL/GenBank/DDBJ databases">
        <title>Updated reference genomes for cyclostephanoid diatoms.</title>
        <authorList>
            <person name="Roberts W.R."/>
            <person name="Alverson A.J."/>
        </authorList>
    </citation>
    <scope>NUCLEOTIDE SEQUENCE [LARGE SCALE GENOMIC DNA]</scope>
    <source>
        <strain evidence="3 4">AJA232-27</strain>
    </source>
</reference>